<sequence>MIELFPDICAVLGKEGIHRKNTLAINNAKKYEIAEERCLLRYISLTYILGDNFDKNPEYKKIHLILNDTNVRNSSKKIDDIFSIIELAS</sequence>
<dbReference type="EMBL" id="ATBP01001355">
    <property type="protein sequence ID" value="ETR67491.1"/>
    <property type="molecule type" value="Genomic_DNA"/>
</dbReference>
<organism evidence="1 2">
    <name type="scientific">Candidatus Magnetoglobus multicellularis str. Araruama</name>
    <dbReference type="NCBI Taxonomy" id="890399"/>
    <lineage>
        <taxon>Bacteria</taxon>
        <taxon>Pseudomonadati</taxon>
        <taxon>Thermodesulfobacteriota</taxon>
        <taxon>Desulfobacteria</taxon>
        <taxon>Desulfobacterales</taxon>
        <taxon>Desulfobacteraceae</taxon>
        <taxon>Candidatus Magnetoglobus</taxon>
    </lineage>
</organism>
<evidence type="ECO:0000313" key="2">
    <source>
        <dbReference type="Proteomes" id="UP000189670"/>
    </source>
</evidence>
<reference evidence="2" key="1">
    <citation type="submission" date="2012-11" db="EMBL/GenBank/DDBJ databases">
        <authorList>
            <person name="Lucero-Rivera Y.E."/>
            <person name="Tovar-Ramirez D."/>
        </authorList>
    </citation>
    <scope>NUCLEOTIDE SEQUENCE [LARGE SCALE GENOMIC DNA]</scope>
    <source>
        <strain evidence="2">Araruama</strain>
    </source>
</reference>
<proteinExistence type="predicted"/>
<protein>
    <submittedName>
        <fullName evidence="1">Uncharacterized protein</fullName>
    </submittedName>
</protein>
<name>A0A1V1NY61_9BACT</name>
<dbReference type="AlphaFoldDB" id="A0A1V1NY61"/>
<evidence type="ECO:0000313" key="1">
    <source>
        <dbReference type="EMBL" id="ETR67491.1"/>
    </source>
</evidence>
<accession>A0A1V1NY61</accession>
<comment type="caution">
    <text evidence="1">The sequence shown here is derived from an EMBL/GenBank/DDBJ whole genome shotgun (WGS) entry which is preliminary data.</text>
</comment>
<dbReference type="Proteomes" id="UP000189670">
    <property type="component" value="Unassembled WGS sequence"/>
</dbReference>
<gene>
    <name evidence="1" type="ORF">OMM_11544</name>
</gene>